<evidence type="ECO:0000313" key="2">
    <source>
        <dbReference type="Proteomes" id="UP001597319"/>
    </source>
</evidence>
<name>A0ABW5LAY7_9FLAO</name>
<evidence type="ECO:0000313" key="1">
    <source>
        <dbReference type="EMBL" id="MFD2561436.1"/>
    </source>
</evidence>
<evidence type="ECO:0008006" key="3">
    <source>
        <dbReference type="Google" id="ProtNLM"/>
    </source>
</evidence>
<organism evidence="1 2">
    <name type="scientific">Aquimarina rubra</name>
    <dbReference type="NCBI Taxonomy" id="1920033"/>
    <lineage>
        <taxon>Bacteria</taxon>
        <taxon>Pseudomonadati</taxon>
        <taxon>Bacteroidota</taxon>
        <taxon>Flavobacteriia</taxon>
        <taxon>Flavobacteriales</taxon>
        <taxon>Flavobacteriaceae</taxon>
        <taxon>Aquimarina</taxon>
    </lineage>
</organism>
<dbReference type="RefSeq" id="WP_378289133.1">
    <property type="nucleotide sequence ID" value="NZ_JBHULE010000002.1"/>
</dbReference>
<dbReference type="EMBL" id="JBHULE010000002">
    <property type="protein sequence ID" value="MFD2561436.1"/>
    <property type="molecule type" value="Genomic_DNA"/>
</dbReference>
<sequence length="79" mass="9550">MILSEEGISYKGARIKKWSEIKNEDIIFEPSSTGRKSYYYLSYDHRNRNEEILINELDISTQRLEYLLKIYRKRSQKSL</sequence>
<accession>A0ABW5LAY7</accession>
<reference evidence="2" key="1">
    <citation type="journal article" date="2019" name="Int. J. Syst. Evol. Microbiol.">
        <title>The Global Catalogue of Microorganisms (GCM) 10K type strain sequencing project: providing services to taxonomists for standard genome sequencing and annotation.</title>
        <authorList>
            <consortium name="The Broad Institute Genomics Platform"/>
            <consortium name="The Broad Institute Genome Sequencing Center for Infectious Disease"/>
            <person name="Wu L."/>
            <person name="Ma J."/>
        </authorList>
    </citation>
    <scope>NUCLEOTIDE SEQUENCE [LARGE SCALE GENOMIC DNA]</scope>
    <source>
        <strain evidence="2">KCTC 52274</strain>
    </source>
</reference>
<gene>
    <name evidence="1" type="ORF">ACFSR1_02065</name>
</gene>
<comment type="caution">
    <text evidence="1">The sequence shown here is derived from an EMBL/GenBank/DDBJ whole genome shotgun (WGS) entry which is preliminary data.</text>
</comment>
<keyword evidence="2" id="KW-1185">Reference proteome</keyword>
<protein>
    <recommendedName>
        <fullName evidence="3">Transposase</fullName>
    </recommendedName>
</protein>
<proteinExistence type="predicted"/>
<dbReference type="Proteomes" id="UP001597319">
    <property type="component" value="Unassembled WGS sequence"/>
</dbReference>